<dbReference type="Proteomes" id="UP000887566">
    <property type="component" value="Unplaced"/>
</dbReference>
<keyword evidence="2" id="KW-0732">Signal</keyword>
<keyword evidence="1" id="KW-0812">Transmembrane</keyword>
<organism evidence="3 4">
    <name type="scientific">Plectus sambesii</name>
    <dbReference type="NCBI Taxonomy" id="2011161"/>
    <lineage>
        <taxon>Eukaryota</taxon>
        <taxon>Metazoa</taxon>
        <taxon>Ecdysozoa</taxon>
        <taxon>Nematoda</taxon>
        <taxon>Chromadorea</taxon>
        <taxon>Plectida</taxon>
        <taxon>Plectina</taxon>
        <taxon>Plectoidea</taxon>
        <taxon>Plectidae</taxon>
        <taxon>Plectus</taxon>
    </lineage>
</organism>
<evidence type="ECO:0000256" key="2">
    <source>
        <dbReference type="SAM" id="SignalP"/>
    </source>
</evidence>
<sequence>MLSLLWSASFWLPANSSWDALKSGESVSYPQADDLKYSVYFGVVLILVRLIWESLILIPLGHVLGISHSKKTLAEQIRIHAQYTFFASEKSKRKRVLECFWLLLMYTFLSAFGWYVTWNKPWLTEVTACWKDWPRHPITAD</sequence>
<dbReference type="GO" id="GO:0046513">
    <property type="term" value="P:ceramide biosynthetic process"/>
    <property type="evidence" value="ECO:0007669"/>
    <property type="project" value="InterPro"/>
</dbReference>
<feature type="transmembrane region" description="Helical" evidence="1">
    <location>
        <begin position="40"/>
        <end position="61"/>
    </location>
</feature>
<evidence type="ECO:0000313" key="3">
    <source>
        <dbReference type="Proteomes" id="UP000887566"/>
    </source>
</evidence>
<evidence type="ECO:0000313" key="4">
    <source>
        <dbReference type="WBParaSite" id="PSAMB.scaffold19162size842.g37805.t1"/>
    </source>
</evidence>
<keyword evidence="3" id="KW-1185">Reference proteome</keyword>
<feature type="signal peptide" evidence="2">
    <location>
        <begin position="1"/>
        <end position="16"/>
    </location>
</feature>
<proteinExistence type="predicted"/>
<protein>
    <submittedName>
        <fullName evidence="4">Uncharacterized protein</fullName>
    </submittedName>
</protein>
<dbReference type="PANTHER" id="PTHR12560:SF0">
    <property type="entry name" value="LD18904P"/>
    <property type="match status" value="1"/>
</dbReference>
<accession>A0A914VEZ7</accession>
<feature type="transmembrane region" description="Helical" evidence="1">
    <location>
        <begin position="99"/>
        <end position="117"/>
    </location>
</feature>
<evidence type="ECO:0000256" key="1">
    <source>
        <dbReference type="SAM" id="Phobius"/>
    </source>
</evidence>
<name>A0A914VEZ7_9BILA</name>
<dbReference type="InterPro" id="IPR016439">
    <property type="entry name" value="Lag1/Lac1-like"/>
</dbReference>
<keyword evidence="1" id="KW-1133">Transmembrane helix</keyword>
<dbReference type="PANTHER" id="PTHR12560">
    <property type="entry name" value="LONGEVITY ASSURANCE FACTOR 1 LAG1"/>
    <property type="match status" value="1"/>
</dbReference>
<keyword evidence="1" id="KW-0472">Membrane</keyword>
<reference evidence="4" key="1">
    <citation type="submission" date="2022-11" db="UniProtKB">
        <authorList>
            <consortium name="WormBaseParasite"/>
        </authorList>
    </citation>
    <scope>IDENTIFICATION</scope>
</reference>
<dbReference type="GO" id="GO:0016020">
    <property type="term" value="C:membrane"/>
    <property type="evidence" value="ECO:0007669"/>
    <property type="project" value="GOC"/>
</dbReference>
<dbReference type="WBParaSite" id="PSAMB.scaffold19162size842.g37805.t1">
    <property type="protein sequence ID" value="PSAMB.scaffold19162size842.g37805.t1"/>
    <property type="gene ID" value="PSAMB.scaffold19162size842.g37805"/>
</dbReference>
<dbReference type="AlphaFoldDB" id="A0A914VEZ7"/>
<feature type="chain" id="PRO_5037871767" evidence="2">
    <location>
        <begin position="17"/>
        <end position="141"/>
    </location>
</feature>
<dbReference type="GO" id="GO:0050291">
    <property type="term" value="F:sphingosine N-acyltransferase activity"/>
    <property type="evidence" value="ECO:0007669"/>
    <property type="project" value="InterPro"/>
</dbReference>